<dbReference type="AlphaFoldDB" id="G0QLE0"/>
<dbReference type="OrthoDB" id="185373at2759"/>
<name>G0QLE0_ICHMU</name>
<dbReference type="Proteomes" id="UP000008983">
    <property type="component" value="Unassembled WGS sequence"/>
</dbReference>
<dbReference type="EMBL" id="GL983249">
    <property type="protein sequence ID" value="EGR33964.1"/>
    <property type="molecule type" value="Genomic_DNA"/>
</dbReference>
<keyword evidence="4" id="KW-1185">Reference proteome</keyword>
<dbReference type="InParanoid" id="G0QLE0"/>
<feature type="repeat" description="PPR" evidence="2">
    <location>
        <begin position="172"/>
        <end position="206"/>
    </location>
</feature>
<gene>
    <name evidence="3" type="ORF">IMG5_029310</name>
</gene>
<proteinExistence type="predicted"/>
<reference evidence="3 4" key="1">
    <citation type="submission" date="2011-07" db="EMBL/GenBank/DDBJ databases">
        <authorList>
            <person name="Coyne R."/>
            <person name="Brami D."/>
            <person name="Johnson J."/>
            <person name="Hostetler J."/>
            <person name="Hannick L."/>
            <person name="Clark T."/>
            <person name="Cassidy-Hanley D."/>
            <person name="Inman J."/>
        </authorList>
    </citation>
    <scope>NUCLEOTIDE SEQUENCE [LARGE SCALE GENOMIC DNA]</scope>
    <source>
        <strain evidence="3 4">G5</strain>
    </source>
</reference>
<dbReference type="NCBIfam" id="TIGR00756">
    <property type="entry name" value="PPR"/>
    <property type="match status" value="3"/>
</dbReference>
<feature type="repeat" description="PPR" evidence="2">
    <location>
        <begin position="292"/>
        <end position="327"/>
    </location>
</feature>
<dbReference type="PANTHER" id="PTHR47936:SF1">
    <property type="entry name" value="PENTATRICOPEPTIDE REPEAT-CONTAINING PROTEIN GUN1, CHLOROPLASTIC"/>
    <property type="match status" value="1"/>
</dbReference>
<evidence type="ECO:0000256" key="2">
    <source>
        <dbReference type="PROSITE-ProRule" id="PRU00708"/>
    </source>
</evidence>
<evidence type="ECO:0000256" key="1">
    <source>
        <dbReference type="ARBA" id="ARBA00022737"/>
    </source>
</evidence>
<dbReference type="RefSeq" id="XP_004039268.1">
    <property type="nucleotide sequence ID" value="XM_004039220.1"/>
</dbReference>
<dbReference type="PANTHER" id="PTHR47936">
    <property type="entry name" value="PPR_LONG DOMAIN-CONTAINING PROTEIN"/>
    <property type="match status" value="1"/>
</dbReference>
<dbReference type="GeneID" id="14910152"/>
<organism evidence="3 4">
    <name type="scientific">Ichthyophthirius multifiliis</name>
    <name type="common">White spot disease agent</name>
    <name type="synonym">Ich</name>
    <dbReference type="NCBI Taxonomy" id="5932"/>
    <lineage>
        <taxon>Eukaryota</taxon>
        <taxon>Sar</taxon>
        <taxon>Alveolata</taxon>
        <taxon>Ciliophora</taxon>
        <taxon>Intramacronucleata</taxon>
        <taxon>Oligohymenophorea</taxon>
        <taxon>Hymenostomatida</taxon>
        <taxon>Ophryoglenina</taxon>
        <taxon>Ichthyophthirius</taxon>
    </lineage>
</organism>
<sequence>MKNIKNFGKYFVSSNNYKAKDKHIQYVKKAQFPKVDKINIVAKQLIKEQYDGSYMKQSMEDTIKSTNPLNIYKKMDTSIEGFFQKRSYTIKNFNFLLQIQSEKRDIEGAEKTFELMKAMDIKADPYTYNNMIKVYSKSLKLEKAEYYFDKALQCIFLKKKNIIYYIQEFGANLHLYTSLLLGYARKGDAKEAERIIREMKEKGLQLDSAAYTTLINGFYKSQNLTKCWETYNDLQKNNKQLLDIPIISFMIEIAAHVNNLIYIFFYKKKTKDAEKGKMLWNKLEQFPNFYPTTIHYNNIIKCLGSRKDYADEAIEFWEKMKITGINPDQDTFVHLFKACDNAGDVKTAYDAIQIMKNNNIQLNQYILNSSLKVYSGAIKTDLMTSELIDIYLNDSWKIFEKAKELNMVNVYIINSLLYVHVAAIKDDKIDGLVLPLYDQYGIKKNEKTYELLMELYFQKKDLKQIYRLHGWMKAEGLKENWQILNYVMDAAYRSSDVQVMGEMLDKFQEIKKEPRQVFLKKLGQAKYLPDELYIKLKKFKTQFGFVQNKNYKKVDLFKKLRGKILQTSKKTP</sequence>
<dbReference type="OMA" id="YIKDAWK"/>
<dbReference type="eggNOG" id="KOG4197">
    <property type="taxonomic scope" value="Eukaryota"/>
</dbReference>
<dbReference type="InterPro" id="IPR002885">
    <property type="entry name" value="PPR_rpt"/>
</dbReference>
<dbReference type="InterPro" id="IPR011990">
    <property type="entry name" value="TPR-like_helical_dom_sf"/>
</dbReference>
<evidence type="ECO:0000313" key="4">
    <source>
        <dbReference type="Proteomes" id="UP000008983"/>
    </source>
</evidence>
<protein>
    <submittedName>
        <fullName evidence="3">Pentatricopeptide repeat domain protein</fullName>
    </submittedName>
</protein>
<keyword evidence="1" id="KW-0677">Repeat</keyword>
<dbReference type="Gene3D" id="1.25.40.10">
    <property type="entry name" value="Tetratricopeptide repeat domain"/>
    <property type="match status" value="3"/>
</dbReference>
<evidence type="ECO:0000313" key="3">
    <source>
        <dbReference type="EMBL" id="EGR33964.1"/>
    </source>
</evidence>
<dbReference type="Pfam" id="PF01535">
    <property type="entry name" value="PPR"/>
    <property type="match status" value="1"/>
</dbReference>
<dbReference type="STRING" id="857967.G0QLE0"/>
<accession>G0QLE0</accession>
<dbReference type="Pfam" id="PF13812">
    <property type="entry name" value="PPR_3"/>
    <property type="match status" value="1"/>
</dbReference>
<dbReference type="Pfam" id="PF13041">
    <property type="entry name" value="PPR_2"/>
    <property type="match status" value="2"/>
</dbReference>
<dbReference type="PROSITE" id="PS51375">
    <property type="entry name" value="PPR"/>
    <property type="match status" value="2"/>
</dbReference>